<name>A0A5B7GGM1_PORTR</name>
<feature type="signal peptide" evidence="2">
    <location>
        <begin position="1"/>
        <end position="20"/>
    </location>
</feature>
<evidence type="ECO:0000256" key="2">
    <source>
        <dbReference type="SAM" id="SignalP"/>
    </source>
</evidence>
<keyword evidence="2" id="KW-0732">Signal</keyword>
<evidence type="ECO:0000313" key="3">
    <source>
        <dbReference type="EMBL" id="MPC55704.1"/>
    </source>
</evidence>
<gene>
    <name evidence="3" type="ORF">E2C01_049648</name>
</gene>
<evidence type="ECO:0008006" key="5">
    <source>
        <dbReference type="Google" id="ProtNLM"/>
    </source>
</evidence>
<keyword evidence="4" id="KW-1185">Reference proteome</keyword>
<dbReference type="AlphaFoldDB" id="A0A5B7GGM1"/>
<evidence type="ECO:0000313" key="4">
    <source>
        <dbReference type="Proteomes" id="UP000324222"/>
    </source>
</evidence>
<reference evidence="3 4" key="1">
    <citation type="submission" date="2019-05" db="EMBL/GenBank/DDBJ databases">
        <title>Another draft genome of Portunus trituberculatus and its Hox gene families provides insights of decapod evolution.</title>
        <authorList>
            <person name="Jeong J.-H."/>
            <person name="Song I."/>
            <person name="Kim S."/>
            <person name="Choi T."/>
            <person name="Kim D."/>
            <person name="Ryu S."/>
            <person name="Kim W."/>
        </authorList>
    </citation>
    <scope>NUCLEOTIDE SEQUENCE [LARGE SCALE GENOMIC DNA]</scope>
    <source>
        <tissue evidence="3">Muscle</tissue>
    </source>
</reference>
<feature type="region of interest" description="Disordered" evidence="1">
    <location>
        <begin position="50"/>
        <end position="71"/>
    </location>
</feature>
<dbReference type="Proteomes" id="UP000324222">
    <property type="component" value="Unassembled WGS sequence"/>
</dbReference>
<comment type="caution">
    <text evidence="3">The sequence shown here is derived from an EMBL/GenBank/DDBJ whole genome shotgun (WGS) entry which is preliminary data.</text>
</comment>
<accession>A0A5B7GGM1</accession>
<feature type="chain" id="PRO_5022875376" description="Secreted protein" evidence="2">
    <location>
        <begin position="21"/>
        <end position="71"/>
    </location>
</feature>
<dbReference type="EMBL" id="VSRR010013378">
    <property type="protein sequence ID" value="MPC55704.1"/>
    <property type="molecule type" value="Genomic_DNA"/>
</dbReference>
<organism evidence="3 4">
    <name type="scientific">Portunus trituberculatus</name>
    <name type="common">Swimming crab</name>
    <name type="synonym">Neptunus trituberculatus</name>
    <dbReference type="NCBI Taxonomy" id="210409"/>
    <lineage>
        <taxon>Eukaryota</taxon>
        <taxon>Metazoa</taxon>
        <taxon>Ecdysozoa</taxon>
        <taxon>Arthropoda</taxon>
        <taxon>Crustacea</taxon>
        <taxon>Multicrustacea</taxon>
        <taxon>Malacostraca</taxon>
        <taxon>Eumalacostraca</taxon>
        <taxon>Eucarida</taxon>
        <taxon>Decapoda</taxon>
        <taxon>Pleocyemata</taxon>
        <taxon>Brachyura</taxon>
        <taxon>Eubrachyura</taxon>
        <taxon>Portunoidea</taxon>
        <taxon>Portunidae</taxon>
        <taxon>Portuninae</taxon>
        <taxon>Portunus</taxon>
    </lineage>
</organism>
<protein>
    <recommendedName>
        <fullName evidence="5">Secreted protein</fullName>
    </recommendedName>
</protein>
<proteinExistence type="predicted"/>
<sequence length="71" mass="7596">MHVSLLNPLSSALWCPPLAALPCHVPSHPLLIPPRAARIVPVPLPLPNPRSGLEERSSGGRETPLILNQVT</sequence>
<evidence type="ECO:0000256" key="1">
    <source>
        <dbReference type="SAM" id="MobiDB-lite"/>
    </source>
</evidence>